<protein>
    <submittedName>
        <fullName evidence="1">Uncharacterized protein</fullName>
    </submittedName>
</protein>
<dbReference type="RefSeq" id="WP_013840995.1">
    <property type="nucleotide sequence ID" value="NC_015589.1"/>
</dbReference>
<sequence>MESFPNFNDRVFHVPSQKPGIALGSCITSKLVTVRFNNGDVLAIRLAELVLNRGQTCLKCGGTALPEQTGVCRKCFGVRCPCCQNCKCAD</sequence>
<gene>
    <name evidence="1" type="ordered locus">Desru_0948</name>
</gene>
<dbReference type="KEGG" id="dru:Desru_0948"/>
<evidence type="ECO:0000313" key="2">
    <source>
        <dbReference type="Proteomes" id="UP000009234"/>
    </source>
</evidence>
<dbReference type="Proteomes" id="UP000009234">
    <property type="component" value="Chromosome"/>
</dbReference>
<dbReference type="AlphaFoldDB" id="F6DKG4"/>
<accession>F6DKG4</accession>
<reference evidence="1 2" key="2">
    <citation type="journal article" date="2012" name="Stand. Genomic Sci.">
        <title>Complete genome sequence of the sulfate-reducing firmicute Desulfotomaculum ruminis type strain (DL(T)).</title>
        <authorList>
            <person name="Spring S."/>
            <person name="Visser M."/>
            <person name="Lu M."/>
            <person name="Copeland A."/>
            <person name="Lapidus A."/>
            <person name="Lucas S."/>
            <person name="Cheng J.F."/>
            <person name="Han C."/>
            <person name="Tapia R."/>
            <person name="Goodwin L.A."/>
            <person name="Pitluck S."/>
            <person name="Ivanova N."/>
            <person name="Land M."/>
            <person name="Hauser L."/>
            <person name="Larimer F."/>
            <person name="Rohde M."/>
            <person name="Goker M."/>
            <person name="Detter J.C."/>
            <person name="Kyrpides N.C."/>
            <person name="Woyke T."/>
            <person name="Schaap P.J."/>
            <person name="Plugge C.M."/>
            <person name="Muyzer G."/>
            <person name="Kuever J."/>
            <person name="Pereira I.A."/>
            <person name="Parshina S.N."/>
            <person name="Bernier-Latmani R."/>
            <person name="Stams A.J."/>
            <person name="Klenk H.P."/>
        </authorList>
    </citation>
    <scope>NUCLEOTIDE SEQUENCE [LARGE SCALE GENOMIC DNA]</scope>
    <source>
        <strain evidence="2">ATCC 23193 / DSM 2154 / NCIB 8452 / DL</strain>
    </source>
</reference>
<proteinExistence type="predicted"/>
<dbReference type="EMBL" id="CP002780">
    <property type="protein sequence ID" value="AEG59224.1"/>
    <property type="molecule type" value="Genomic_DNA"/>
</dbReference>
<dbReference type="HOGENOM" id="CLU_2436030_0_0_9"/>
<keyword evidence="2" id="KW-1185">Reference proteome</keyword>
<dbReference type="STRING" id="696281.Desru_0948"/>
<evidence type="ECO:0000313" key="1">
    <source>
        <dbReference type="EMBL" id="AEG59224.1"/>
    </source>
</evidence>
<organism evidence="1 2">
    <name type="scientific">Desulforamulus ruminis (strain ATCC 23193 / DSM 2154 / NCIMB 8452 / DL)</name>
    <name type="common">Desulfotomaculum ruminis</name>
    <dbReference type="NCBI Taxonomy" id="696281"/>
    <lineage>
        <taxon>Bacteria</taxon>
        <taxon>Bacillati</taxon>
        <taxon>Bacillota</taxon>
        <taxon>Clostridia</taxon>
        <taxon>Eubacteriales</taxon>
        <taxon>Peptococcaceae</taxon>
        <taxon>Desulforamulus</taxon>
    </lineage>
</organism>
<reference evidence="2" key="1">
    <citation type="submission" date="2011-05" db="EMBL/GenBank/DDBJ databases">
        <title>Complete sequence of Desulfotomaculum ruminis DSM 2154.</title>
        <authorList>
            <person name="Lucas S."/>
            <person name="Copeland A."/>
            <person name="Lapidus A."/>
            <person name="Cheng J.-F."/>
            <person name="Goodwin L."/>
            <person name="Pitluck S."/>
            <person name="Lu M."/>
            <person name="Detter J.C."/>
            <person name="Han C."/>
            <person name="Tapia R."/>
            <person name="Land M."/>
            <person name="Hauser L."/>
            <person name="Kyrpides N."/>
            <person name="Ivanova N."/>
            <person name="Mikhailova N."/>
            <person name="Pagani I."/>
            <person name="Stams A.J.M."/>
            <person name="Plugge C.M."/>
            <person name="Muyzer G."/>
            <person name="Kuever J."/>
            <person name="Parshina S.N."/>
            <person name="Ivanova A.E."/>
            <person name="Nazina T.N."/>
            <person name="Brambilla E."/>
            <person name="Spring S."/>
            <person name="Klenk H.-P."/>
            <person name="Woyke T."/>
        </authorList>
    </citation>
    <scope>NUCLEOTIDE SEQUENCE [LARGE SCALE GENOMIC DNA]</scope>
    <source>
        <strain evidence="2">ATCC 23193 / DSM 2154 / NCIB 8452 / DL</strain>
    </source>
</reference>
<dbReference type="OrthoDB" id="1787285at2"/>
<name>F6DKG4_DESRL</name>